<proteinExistence type="inferred from homology"/>
<dbReference type="InterPro" id="IPR005786">
    <property type="entry name" value="B_amino_transII"/>
</dbReference>
<dbReference type="InterPro" id="IPR033939">
    <property type="entry name" value="BCAT_family"/>
</dbReference>
<dbReference type="Gene3D" id="3.20.10.10">
    <property type="entry name" value="D-amino Acid Aminotransferase, subunit A, domain 2"/>
    <property type="match status" value="1"/>
</dbReference>
<dbReference type="GO" id="GO:0005739">
    <property type="term" value="C:mitochondrion"/>
    <property type="evidence" value="ECO:0007669"/>
    <property type="project" value="TreeGrafter"/>
</dbReference>
<dbReference type="InterPro" id="IPR043131">
    <property type="entry name" value="BCAT-like_N"/>
</dbReference>
<keyword evidence="7 11" id="KW-0100">Branched-chain amino acid biosynthesis</keyword>
<dbReference type="Pfam" id="PF01063">
    <property type="entry name" value="Aminotran_4"/>
    <property type="match status" value="1"/>
</dbReference>
<keyword evidence="4 11" id="KW-0028">Amino-acid biosynthesis</keyword>
<dbReference type="GO" id="GO:0004084">
    <property type="term" value="F:branched-chain-amino-acid transaminase activity"/>
    <property type="evidence" value="ECO:0007669"/>
    <property type="project" value="UniProtKB-EC"/>
</dbReference>
<keyword evidence="5 11" id="KW-0808">Transferase</keyword>
<evidence type="ECO:0000256" key="7">
    <source>
        <dbReference type="ARBA" id="ARBA00023304"/>
    </source>
</evidence>
<comment type="cofactor">
    <cofactor evidence="1 10">
        <name>pyridoxal 5'-phosphate</name>
        <dbReference type="ChEBI" id="CHEBI:597326"/>
    </cofactor>
</comment>
<dbReference type="InterPro" id="IPR043132">
    <property type="entry name" value="BCAT-like_C"/>
</dbReference>
<evidence type="ECO:0000256" key="8">
    <source>
        <dbReference type="PIRSR" id="PIRSR006468-1"/>
    </source>
</evidence>
<dbReference type="Proteomes" id="UP001212997">
    <property type="component" value="Unassembled WGS sequence"/>
</dbReference>
<keyword evidence="13" id="KW-1185">Reference proteome</keyword>
<dbReference type="PANTHER" id="PTHR11825:SF44">
    <property type="entry name" value="BRANCHED-CHAIN-AMINO-ACID AMINOTRANSFERASE"/>
    <property type="match status" value="1"/>
</dbReference>
<reference evidence="12" key="1">
    <citation type="submission" date="2022-07" db="EMBL/GenBank/DDBJ databases">
        <title>Genome Sequence of Physisporinus lineatus.</title>
        <authorList>
            <person name="Buettner E."/>
        </authorList>
    </citation>
    <scope>NUCLEOTIDE SEQUENCE</scope>
    <source>
        <strain evidence="12">VT162</strain>
    </source>
</reference>
<name>A0AAD5UXU1_9APHY</name>
<evidence type="ECO:0000313" key="13">
    <source>
        <dbReference type="Proteomes" id="UP001212997"/>
    </source>
</evidence>
<evidence type="ECO:0000313" key="12">
    <source>
        <dbReference type="EMBL" id="KAJ3476897.1"/>
    </source>
</evidence>
<comment type="caution">
    <text evidence="12">The sequence shown here is derived from an EMBL/GenBank/DDBJ whole genome shotgun (WGS) entry which is preliminary data.</text>
</comment>
<dbReference type="FunFam" id="3.30.470.10:FF:000002">
    <property type="entry name" value="Branched-chain-amino-acid aminotransferase"/>
    <property type="match status" value="1"/>
</dbReference>
<evidence type="ECO:0000256" key="6">
    <source>
        <dbReference type="ARBA" id="ARBA00022898"/>
    </source>
</evidence>
<dbReference type="PIRSF" id="PIRSF006468">
    <property type="entry name" value="BCAT1"/>
    <property type="match status" value="1"/>
</dbReference>
<evidence type="ECO:0000256" key="5">
    <source>
        <dbReference type="ARBA" id="ARBA00022679"/>
    </source>
</evidence>
<protein>
    <recommendedName>
        <fullName evidence="11">Branched-chain-amino-acid aminotransferase</fullName>
        <ecNumber evidence="11">2.6.1.42</ecNumber>
    </recommendedName>
</protein>
<organism evidence="12 13">
    <name type="scientific">Meripilus lineatus</name>
    <dbReference type="NCBI Taxonomy" id="2056292"/>
    <lineage>
        <taxon>Eukaryota</taxon>
        <taxon>Fungi</taxon>
        <taxon>Dikarya</taxon>
        <taxon>Basidiomycota</taxon>
        <taxon>Agaricomycotina</taxon>
        <taxon>Agaricomycetes</taxon>
        <taxon>Polyporales</taxon>
        <taxon>Meripilaceae</taxon>
        <taxon>Meripilus</taxon>
    </lineage>
</organism>
<gene>
    <name evidence="12" type="ORF">NLI96_g10841</name>
</gene>
<dbReference type="EC" id="2.6.1.42" evidence="11"/>
<evidence type="ECO:0000256" key="9">
    <source>
        <dbReference type="RuleBase" id="RU004106"/>
    </source>
</evidence>
<comment type="similarity">
    <text evidence="2 9">Belongs to the class-IV pyridoxal-phosphate-dependent aminotransferase family.</text>
</comment>
<dbReference type="CDD" id="cd01557">
    <property type="entry name" value="BCAT_beta_family"/>
    <property type="match status" value="1"/>
</dbReference>
<evidence type="ECO:0000256" key="3">
    <source>
        <dbReference type="ARBA" id="ARBA00022576"/>
    </source>
</evidence>
<dbReference type="GO" id="GO:0009098">
    <property type="term" value="P:L-leucine biosynthetic process"/>
    <property type="evidence" value="ECO:0007669"/>
    <property type="project" value="TreeGrafter"/>
</dbReference>
<dbReference type="SUPFAM" id="SSF56752">
    <property type="entry name" value="D-aminoacid aminotransferase-like PLP-dependent enzymes"/>
    <property type="match status" value="1"/>
</dbReference>
<comment type="catalytic activity">
    <reaction evidence="11">
        <text>L-valine + 2-oxoglutarate = 3-methyl-2-oxobutanoate + L-glutamate</text>
        <dbReference type="Rhea" id="RHEA:24813"/>
        <dbReference type="ChEBI" id="CHEBI:11851"/>
        <dbReference type="ChEBI" id="CHEBI:16810"/>
        <dbReference type="ChEBI" id="CHEBI:29985"/>
        <dbReference type="ChEBI" id="CHEBI:57762"/>
        <dbReference type="EC" id="2.6.1.42"/>
    </reaction>
</comment>
<keyword evidence="6 10" id="KW-0663">Pyridoxal phosphate</keyword>
<evidence type="ECO:0000256" key="2">
    <source>
        <dbReference type="ARBA" id="ARBA00009320"/>
    </source>
</evidence>
<evidence type="ECO:0000256" key="11">
    <source>
        <dbReference type="RuleBase" id="RU004517"/>
    </source>
</evidence>
<feature type="modified residue" description="N6-(pyridoxal phosphate)lysine" evidence="8">
    <location>
        <position position="236"/>
    </location>
</feature>
<evidence type="ECO:0000256" key="4">
    <source>
        <dbReference type="ARBA" id="ARBA00022605"/>
    </source>
</evidence>
<dbReference type="PROSITE" id="PS00770">
    <property type="entry name" value="AA_TRANSFER_CLASS_4"/>
    <property type="match status" value="1"/>
</dbReference>
<dbReference type="InterPro" id="IPR018300">
    <property type="entry name" value="Aminotrans_IV_CS"/>
</dbReference>
<comment type="catalytic activity">
    <reaction evidence="11">
        <text>L-isoleucine + 2-oxoglutarate = (S)-3-methyl-2-oxopentanoate + L-glutamate</text>
        <dbReference type="Rhea" id="RHEA:24801"/>
        <dbReference type="ChEBI" id="CHEBI:16810"/>
        <dbReference type="ChEBI" id="CHEBI:29985"/>
        <dbReference type="ChEBI" id="CHEBI:35146"/>
        <dbReference type="ChEBI" id="CHEBI:58045"/>
        <dbReference type="EC" id="2.6.1.42"/>
    </reaction>
</comment>
<dbReference type="InterPro" id="IPR036038">
    <property type="entry name" value="Aminotransferase-like"/>
</dbReference>
<dbReference type="Gene3D" id="3.30.470.10">
    <property type="match status" value="1"/>
</dbReference>
<dbReference type="GO" id="GO:0009099">
    <property type="term" value="P:L-valine biosynthetic process"/>
    <property type="evidence" value="ECO:0007669"/>
    <property type="project" value="TreeGrafter"/>
</dbReference>
<comment type="catalytic activity">
    <reaction evidence="11">
        <text>L-leucine + 2-oxoglutarate = 4-methyl-2-oxopentanoate + L-glutamate</text>
        <dbReference type="Rhea" id="RHEA:18321"/>
        <dbReference type="ChEBI" id="CHEBI:16810"/>
        <dbReference type="ChEBI" id="CHEBI:17865"/>
        <dbReference type="ChEBI" id="CHEBI:29985"/>
        <dbReference type="ChEBI" id="CHEBI:57427"/>
        <dbReference type="EC" id="2.6.1.42"/>
    </reaction>
</comment>
<accession>A0AAD5UXU1</accession>
<keyword evidence="3 11" id="KW-0032">Aminotransferase</keyword>
<evidence type="ECO:0000256" key="1">
    <source>
        <dbReference type="ARBA" id="ARBA00001933"/>
    </source>
</evidence>
<dbReference type="NCBIfam" id="TIGR01123">
    <property type="entry name" value="ilvE_II"/>
    <property type="match status" value="1"/>
</dbReference>
<dbReference type="PANTHER" id="PTHR11825">
    <property type="entry name" value="SUBGROUP IIII AMINOTRANSFERASE"/>
    <property type="match status" value="1"/>
</dbReference>
<dbReference type="InterPro" id="IPR001544">
    <property type="entry name" value="Aminotrans_IV"/>
</dbReference>
<sequence length="413" mass="45015">MGVTNGVNGTNGVHAIPAVNGNGVNGTNGHAPLKAKLAELDASKLTITLSETLKPVPPPETLVFGKTMTDHMLYVTYEPEVGWSAPEIKPYGPLTLDPASSCFQYCPNVFEGMKAYTGPDGKPRLFRPELNMARMRRSADRVALPRFDTDQLLILIRRIVEIEARWVPKAKGHSLYIRPTIIGTRPSLGVQASDHAVLYVILSPTGPYFRTGSRPVALLAVDEHVRSWPGGTGGFKLALNYAPTFMPAQLAAKKGYDQILWLLGEDRRITEAGAMNFFAVVKRDDGDLDVITPPIDGTILPGVTRDSCLALASAHPSRTSLPNLPNSLVLHTHEQLITIPQLFEWSEQGRLLEAFCVGTAVVVATVGRIGYDDKDVVLPKYEGGMGPVAKALYERIVDLQEGKIEWEGWSVPC</sequence>
<evidence type="ECO:0000256" key="10">
    <source>
        <dbReference type="RuleBase" id="RU004516"/>
    </source>
</evidence>
<dbReference type="AlphaFoldDB" id="A0AAD5UXU1"/>
<dbReference type="NCBIfam" id="NF009897">
    <property type="entry name" value="PRK13357.1"/>
    <property type="match status" value="1"/>
</dbReference>
<dbReference type="EMBL" id="JANAWD010000656">
    <property type="protein sequence ID" value="KAJ3476897.1"/>
    <property type="molecule type" value="Genomic_DNA"/>
</dbReference>